<dbReference type="InterPro" id="IPR000195">
    <property type="entry name" value="Rab-GAP-TBC_dom"/>
</dbReference>
<dbReference type="GO" id="GO:0099041">
    <property type="term" value="P:vesicle tethering to Golgi"/>
    <property type="evidence" value="ECO:0007669"/>
    <property type="project" value="TreeGrafter"/>
</dbReference>
<keyword evidence="4" id="KW-0333">Golgi apparatus</keyword>
<evidence type="ECO:0000259" key="6">
    <source>
        <dbReference type="PROSITE" id="PS50086"/>
    </source>
</evidence>
<feature type="domain" description="Rhodanese" evidence="7">
    <location>
        <begin position="390"/>
        <end position="502"/>
    </location>
</feature>
<dbReference type="SUPFAM" id="SSF47923">
    <property type="entry name" value="Ypt/Rab-GAP domain of gyp1p"/>
    <property type="match status" value="1"/>
</dbReference>
<evidence type="ECO:0000256" key="3">
    <source>
        <dbReference type="ARBA" id="ARBA00022473"/>
    </source>
</evidence>
<feature type="domain" description="Rab-GAP TBC" evidence="6">
    <location>
        <begin position="62"/>
        <end position="243"/>
    </location>
</feature>
<evidence type="ECO:0000256" key="5">
    <source>
        <dbReference type="SAM" id="MobiDB-lite"/>
    </source>
</evidence>
<dbReference type="GeneID" id="113208916"/>
<dbReference type="PANTHER" id="PTHR13297:SF5">
    <property type="entry name" value="TBC1 DOMAIN FAMILY MEMBER 23"/>
    <property type="match status" value="1"/>
</dbReference>
<name>A0A9C6U1N8_FRAOC</name>
<dbReference type="InterPro" id="IPR039755">
    <property type="entry name" value="TBC1D23"/>
</dbReference>
<gene>
    <name evidence="9" type="primary">LOC113208916</name>
</gene>
<dbReference type="InterPro" id="IPR036873">
    <property type="entry name" value="Rhodanese-like_dom_sf"/>
</dbReference>
<feature type="region of interest" description="Disordered" evidence="5">
    <location>
        <begin position="599"/>
        <end position="618"/>
    </location>
</feature>
<evidence type="ECO:0000256" key="4">
    <source>
        <dbReference type="ARBA" id="ARBA00023034"/>
    </source>
</evidence>
<dbReference type="AlphaFoldDB" id="A0A9C6U1N8"/>
<organism evidence="8 9">
    <name type="scientific">Frankliniella occidentalis</name>
    <name type="common">Western flower thrips</name>
    <name type="synonym">Euthrips occidentalis</name>
    <dbReference type="NCBI Taxonomy" id="133901"/>
    <lineage>
        <taxon>Eukaryota</taxon>
        <taxon>Metazoa</taxon>
        <taxon>Ecdysozoa</taxon>
        <taxon>Arthropoda</taxon>
        <taxon>Hexapoda</taxon>
        <taxon>Insecta</taxon>
        <taxon>Pterygota</taxon>
        <taxon>Neoptera</taxon>
        <taxon>Paraneoptera</taxon>
        <taxon>Thysanoptera</taxon>
        <taxon>Terebrantia</taxon>
        <taxon>Thripoidea</taxon>
        <taxon>Thripidae</taxon>
        <taxon>Frankliniella</taxon>
    </lineage>
</organism>
<reference evidence="9" key="1">
    <citation type="submission" date="2025-08" db="UniProtKB">
        <authorList>
            <consortium name="RefSeq"/>
        </authorList>
    </citation>
    <scope>IDENTIFICATION</scope>
    <source>
        <tissue evidence="9">Whole organism</tissue>
    </source>
</reference>
<dbReference type="InterPro" id="IPR001763">
    <property type="entry name" value="Rhodanese-like_dom"/>
</dbReference>
<keyword evidence="3" id="KW-0217">Developmental protein</keyword>
<dbReference type="CDD" id="cd20788">
    <property type="entry name" value="TBC1D23_C-like"/>
    <property type="match status" value="1"/>
</dbReference>
<dbReference type="PANTHER" id="PTHR13297">
    <property type="entry name" value="TBC1 DOMAIN FAMILY MEMBER 23-RELATED"/>
    <property type="match status" value="1"/>
</dbReference>
<protein>
    <recommendedName>
        <fullName evidence="2">TBC1 domain family member 23</fullName>
    </recommendedName>
</protein>
<dbReference type="GO" id="GO:0042147">
    <property type="term" value="P:retrograde transport, endosome to Golgi"/>
    <property type="evidence" value="ECO:0007669"/>
    <property type="project" value="InterPro"/>
</dbReference>
<dbReference type="OrthoDB" id="73307at2759"/>
<dbReference type="GO" id="GO:0005829">
    <property type="term" value="C:cytosol"/>
    <property type="evidence" value="ECO:0007669"/>
    <property type="project" value="GOC"/>
</dbReference>
<dbReference type="Gene3D" id="3.40.250.10">
    <property type="entry name" value="Rhodanese-like domain"/>
    <property type="match status" value="1"/>
</dbReference>
<dbReference type="SMART" id="SM00450">
    <property type="entry name" value="RHOD"/>
    <property type="match status" value="1"/>
</dbReference>
<evidence type="ECO:0000313" key="8">
    <source>
        <dbReference type="Proteomes" id="UP000504606"/>
    </source>
</evidence>
<evidence type="ECO:0000259" key="7">
    <source>
        <dbReference type="PROSITE" id="PS50206"/>
    </source>
</evidence>
<proteinExistence type="predicted"/>
<dbReference type="SUPFAM" id="SSF52821">
    <property type="entry name" value="Rhodanese/Cell cycle control phosphatase"/>
    <property type="match status" value="1"/>
</dbReference>
<dbReference type="PROSITE" id="PS50086">
    <property type="entry name" value="TBC_RABGAP"/>
    <property type="match status" value="1"/>
</dbReference>
<dbReference type="InterPro" id="IPR045799">
    <property type="entry name" value="TBC1D23_C"/>
</dbReference>
<sequence length="744" mass="82768">MPHVWRVIGRSVRKQSAASKRVRLESYSCLSGAGGMDDLEASVLMNDAKTPSDVLRICKGKPINENLRPIAWQKCLDVGRSAFHAPLSEIFDLPEQKLLRQDCQQFVAKLGNDDEDKVSVMSDLETILTTYRKISNISYESGNGWLELLLPLLALKKPQNETYSLFAALRTLYIPNGCGHKSGDPFHLFRLLLLYHDPELCSFLDTKKITPDLYCRSWFQTLFAANCNLTVVQAMWDVYFQHAEPFYLFFLSLVMVINAKEQIMSLENSSKEVLVEMVCNMPSQLELDDVPDFCALAHYYGLKTPSSFRKDLLDKMFGDEALHNILHGTMKNSSSSSTLTSPVEDRDINLPQPLSQALCLPVCAAELVDSVSSSASGAPMTDQADGLIVETVRFFLVDCRPAEQYNSGHLPTAFHLDSTLMLQEPAAFATAVQGLLSARRQAQAAGSAAAGDHLCFLGSGRNEEDQYTHMVVSSFLQKQKQNVSMLTGGYKAVHEYLGDSLSENLEHHNFSSCLVCKANTIQPLESPQAQTPTVDIFSKLSAAVSKLKTSEVKGKLLDYIVNPAGSSGKPPVERHVRATDRLGRRYRNVAPVFSIDDDQEPFETAGAGGNEENGTDEEGQREIINISQWSKENSVTATFPCQEYKVNNMFYDSVLALSESYMYVLRLVPGRKGHAQIVARRSLSSVVKITSRRKHPNMITFKYGVSQDDDLVISDMDRLLIPNSTEAMKTVTKQIVNYLKTQEG</sequence>
<dbReference type="PROSITE" id="PS50206">
    <property type="entry name" value="RHODANESE_3"/>
    <property type="match status" value="1"/>
</dbReference>
<dbReference type="Pfam" id="PF19430">
    <property type="entry name" value="TBC1D23_C"/>
    <property type="match status" value="1"/>
</dbReference>
<dbReference type="RefSeq" id="XP_052120023.1">
    <property type="nucleotide sequence ID" value="XM_052264063.1"/>
</dbReference>
<comment type="subcellular location">
    <subcellularLocation>
        <location evidence="1">Golgi apparatus</location>
        <location evidence="1">trans-Golgi network</location>
    </subcellularLocation>
</comment>
<dbReference type="CTD" id="55773"/>
<dbReference type="InterPro" id="IPR035969">
    <property type="entry name" value="Rab-GAP_TBC_sf"/>
</dbReference>
<evidence type="ECO:0000313" key="9">
    <source>
        <dbReference type="RefSeq" id="XP_052120023.1"/>
    </source>
</evidence>
<evidence type="ECO:0000256" key="2">
    <source>
        <dbReference type="ARBA" id="ARBA00014207"/>
    </source>
</evidence>
<evidence type="ECO:0000256" key="1">
    <source>
        <dbReference type="ARBA" id="ARBA00004601"/>
    </source>
</evidence>
<dbReference type="GO" id="GO:0005802">
    <property type="term" value="C:trans-Golgi network"/>
    <property type="evidence" value="ECO:0007669"/>
    <property type="project" value="TreeGrafter"/>
</dbReference>
<dbReference type="Pfam" id="PF00581">
    <property type="entry name" value="Rhodanese"/>
    <property type="match status" value="1"/>
</dbReference>
<keyword evidence="8" id="KW-1185">Reference proteome</keyword>
<dbReference type="Gene3D" id="1.10.472.80">
    <property type="entry name" value="Ypt/Rab-GAP domain of gyp1p, domain 3"/>
    <property type="match status" value="1"/>
</dbReference>
<dbReference type="Pfam" id="PF00566">
    <property type="entry name" value="RabGAP-TBC"/>
    <property type="match status" value="1"/>
</dbReference>
<dbReference type="SMART" id="SM00164">
    <property type="entry name" value="TBC"/>
    <property type="match status" value="1"/>
</dbReference>
<dbReference type="Proteomes" id="UP000504606">
    <property type="component" value="Unplaced"/>
</dbReference>
<accession>A0A9C6U1N8</accession>